<feature type="region of interest" description="Disordered" evidence="9">
    <location>
        <begin position="1"/>
        <end position="220"/>
    </location>
</feature>
<dbReference type="InterPro" id="IPR041679">
    <property type="entry name" value="DNA2/NAM7-like_C"/>
</dbReference>
<feature type="compositionally biased region" description="Polar residues" evidence="9">
    <location>
        <begin position="391"/>
        <end position="400"/>
    </location>
</feature>
<dbReference type="Gene3D" id="3.40.50.300">
    <property type="entry name" value="P-loop containing nucleotide triphosphate hydrolases"/>
    <property type="match status" value="3"/>
</dbReference>
<organism evidence="10 11">
    <name type="scientific">Paramuricea clavata</name>
    <name type="common">Red gorgonian</name>
    <name type="synonym">Violescent sea-whip</name>
    <dbReference type="NCBI Taxonomy" id="317549"/>
    <lineage>
        <taxon>Eukaryota</taxon>
        <taxon>Metazoa</taxon>
        <taxon>Cnidaria</taxon>
        <taxon>Anthozoa</taxon>
        <taxon>Octocorallia</taxon>
        <taxon>Malacalcyonacea</taxon>
        <taxon>Plexauridae</taxon>
        <taxon>Paramuricea</taxon>
    </lineage>
</organism>
<dbReference type="CDD" id="cd18808">
    <property type="entry name" value="SF1_C_Upf1"/>
    <property type="match status" value="1"/>
</dbReference>
<dbReference type="InterPro" id="IPR057373">
    <property type="entry name" value="ZNFX1"/>
</dbReference>
<gene>
    <name evidence="10" type="ORF">PACLA_8A075683</name>
</gene>
<feature type="compositionally biased region" description="Basic and acidic residues" evidence="9">
    <location>
        <begin position="1212"/>
        <end position="1231"/>
    </location>
</feature>
<evidence type="ECO:0000256" key="4">
    <source>
        <dbReference type="ARBA" id="ARBA00022737"/>
    </source>
</evidence>
<dbReference type="Pfam" id="PF25396">
    <property type="entry name" value="ZNFX1"/>
    <property type="match status" value="1"/>
</dbReference>
<dbReference type="PANTHER" id="PTHR10887:SF341">
    <property type="entry name" value="NFX1-TYPE ZINC FINGER-CONTAINING PROTEIN 1"/>
    <property type="match status" value="1"/>
</dbReference>
<dbReference type="InterPro" id="IPR046439">
    <property type="entry name" value="ZF_RZ_dom"/>
</dbReference>
<dbReference type="Pfam" id="PF20173">
    <property type="entry name" value="ZnF_RZ-type"/>
    <property type="match status" value="1"/>
</dbReference>
<evidence type="ECO:0000256" key="8">
    <source>
        <dbReference type="SAM" id="Coils"/>
    </source>
</evidence>
<dbReference type="Pfam" id="PF13086">
    <property type="entry name" value="AAA_11"/>
    <property type="match status" value="2"/>
</dbReference>
<evidence type="ECO:0000256" key="9">
    <source>
        <dbReference type="SAM" id="MobiDB-lite"/>
    </source>
</evidence>
<keyword evidence="6" id="KW-0862">Zinc</keyword>
<evidence type="ECO:0000256" key="3">
    <source>
        <dbReference type="ARBA" id="ARBA00022723"/>
    </source>
</evidence>
<dbReference type="InterPro" id="IPR047187">
    <property type="entry name" value="SF1_C_Upf1"/>
</dbReference>
<evidence type="ECO:0000256" key="1">
    <source>
        <dbReference type="ARBA" id="ARBA00004496"/>
    </source>
</evidence>
<feature type="compositionally biased region" description="Basic and acidic residues" evidence="9">
    <location>
        <begin position="51"/>
        <end position="62"/>
    </location>
</feature>
<dbReference type="SUPFAM" id="SSF52540">
    <property type="entry name" value="P-loop containing nucleoside triphosphate hydrolases"/>
    <property type="match status" value="1"/>
</dbReference>
<dbReference type="GO" id="GO:0031048">
    <property type="term" value="P:regulatory ncRNA-mediated heterochromatin formation"/>
    <property type="evidence" value="ECO:0007669"/>
    <property type="project" value="TreeGrafter"/>
</dbReference>
<dbReference type="InterPro" id="IPR041677">
    <property type="entry name" value="DNA2/NAM7_AAA_11"/>
</dbReference>
<keyword evidence="3" id="KW-0479">Metal-binding</keyword>
<feature type="region of interest" description="Disordered" evidence="9">
    <location>
        <begin position="904"/>
        <end position="925"/>
    </location>
</feature>
<feature type="compositionally biased region" description="Basic and acidic residues" evidence="9">
    <location>
        <begin position="157"/>
        <end position="166"/>
    </location>
</feature>
<evidence type="ECO:0000256" key="7">
    <source>
        <dbReference type="ARBA" id="ARBA00022859"/>
    </source>
</evidence>
<name>A0A7D9DJT5_PARCT</name>
<dbReference type="InterPro" id="IPR045055">
    <property type="entry name" value="DNA2/NAM7-like"/>
</dbReference>
<feature type="coiled-coil region" evidence="8">
    <location>
        <begin position="2042"/>
        <end position="2076"/>
    </location>
</feature>
<keyword evidence="2" id="KW-0963">Cytoplasm</keyword>
<dbReference type="GO" id="GO:0004386">
    <property type="term" value="F:helicase activity"/>
    <property type="evidence" value="ECO:0007669"/>
    <property type="project" value="InterPro"/>
</dbReference>
<dbReference type="PROSITE" id="PS51981">
    <property type="entry name" value="ZF_RZ"/>
    <property type="match status" value="1"/>
</dbReference>
<evidence type="ECO:0000256" key="5">
    <source>
        <dbReference type="ARBA" id="ARBA00022771"/>
    </source>
</evidence>
<proteinExistence type="predicted"/>
<keyword evidence="8" id="KW-0175">Coiled coil</keyword>
<evidence type="ECO:0000256" key="6">
    <source>
        <dbReference type="ARBA" id="ARBA00022833"/>
    </source>
</evidence>
<evidence type="ECO:0000256" key="2">
    <source>
        <dbReference type="ARBA" id="ARBA00022490"/>
    </source>
</evidence>
<dbReference type="SMART" id="SM00438">
    <property type="entry name" value="ZnF_NFX"/>
    <property type="match status" value="5"/>
</dbReference>
<evidence type="ECO:0000313" key="10">
    <source>
        <dbReference type="EMBL" id="CAB3987453.1"/>
    </source>
</evidence>
<keyword evidence="7" id="KW-0391">Immunity</keyword>
<dbReference type="GO" id="GO:0005737">
    <property type="term" value="C:cytoplasm"/>
    <property type="evidence" value="ECO:0007669"/>
    <property type="project" value="UniProtKB-SubCell"/>
</dbReference>
<dbReference type="FunFam" id="3.40.50.300:FF:000742">
    <property type="entry name" value="NFX1-type zinc finger-containing protein 1"/>
    <property type="match status" value="1"/>
</dbReference>
<dbReference type="GO" id="GO:0002376">
    <property type="term" value="P:immune system process"/>
    <property type="evidence" value="ECO:0007669"/>
    <property type="project" value="UniProtKB-KW"/>
</dbReference>
<feature type="compositionally biased region" description="Basic and acidic residues" evidence="9">
    <location>
        <begin position="87"/>
        <end position="97"/>
    </location>
</feature>
<feature type="region of interest" description="Disordered" evidence="9">
    <location>
        <begin position="1287"/>
        <end position="1315"/>
    </location>
</feature>
<feature type="compositionally biased region" description="Polar residues" evidence="9">
    <location>
        <begin position="35"/>
        <end position="50"/>
    </location>
</feature>
<keyword evidence="11" id="KW-1185">Reference proteome</keyword>
<dbReference type="Pfam" id="PF13087">
    <property type="entry name" value="AAA_12"/>
    <property type="match status" value="1"/>
</dbReference>
<dbReference type="InterPro" id="IPR027417">
    <property type="entry name" value="P-loop_NTPase"/>
</dbReference>
<dbReference type="Proteomes" id="UP001152795">
    <property type="component" value="Unassembled WGS sequence"/>
</dbReference>
<dbReference type="CDD" id="cd06008">
    <property type="entry name" value="NF-X1-zinc-finger"/>
    <property type="match status" value="2"/>
</dbReference>
<dbReference type="EMBL" id="CACRXK020001178">
    <property type="protein sequence ID" value="CAB3987453.1"/>
    <property type="molecule type" value="Genomic_DNA"/>
</dbReference>
<sequence>MSSKKRGNDRNSTFYTRQPKEDLRKKLDSRRRSAKSSNQINCSNLSYSTTRGREERHSKETAVKGGRPSQTNNRVNRQSSKTHGRHKNGETFSREELSTSGRLIEQTSSSSRSRQSQSRTARTANDARRKIKGKESSHDEKRNKANKKIPPRSRPTSNKDSKERQRSHPNQNRTSCQKRNKFHNSTNNQSKNDSRKREHSPTTRTNQPNKKPRKQPNPFIRYNDRFSRLLLKDSSEIIIALLNDHAALCDFLKGDNISAKSIEEMMEILSKLYDTPYRQNFTKIFAVFKDPAFLKHLRRYILRLSYCQEDHVKKKAHLEKIIRFFNELLSLFPDTCEDLPLDVLFTHADLWQINNTITNTTTPTTTTSNNNFTPTDNDNSSKKSQDENENDVTQNTNSTNEDQEQQIKDSILKLKSLRDEILQQKHSPTNTTVVKNTPPDDYKSIPVFPRREDIFSDKPPYLRKNIVRGQYNDVTHYLDVQFRLLREDYIAPIRDGVLEVTGMHEDRSRSIRVYRNVNVVGRLLDTKFGGLLHRVQFDASRIPRVNWEHSKRFKYGSLYCLIDSNTTSTMYFVTITDRDPKELKNGILKVKFFDDNVAESITAQQQFFMIESPAYFESYRHVLEGLQNFNKDNLPFQRYLVQCNSYVRPPVYLKKSTNPILSLDEDANLEVTDRTTENVGGNNHGCYDLTEALCKTAESVSVLNPSAWPSPSKVDLNNSQYNALKAALTQEFVVIQGPPGTGKTFVGLRIAKALLKNKSIWRRRKPLTKNEVKNDGRNHSPILVVCYTNHALDQFLEGILEITENVARVGGRGKSESLERFNLKARKKMTKESLHCRVLKSKLKNVQVKIEEKRSIIEAAHKQLSPKDVEKLISDEEREQLQQWERVAHQMRVHRIEAWLKMQDEADDGSPENKRKRSSSDIDDTECNILTPKRLRNTGDSITNLNHDGLSEHVNPSCMQEQGNNKNTMFLCLSAKNAEEKIGELNELEEGELPDSDDEMFHQSNDARTGHTMTNEFEDTARMTDDINNSGSMDIGFNNILCSQANNIDLTMTLVPQIACEENENTENDGINNEDEIMEGKDNEKLGNKHLNDGKDKGIDYSFGMFLSTKNSGEQNDKDENMADNKLVMIMESGKGKQKDSSTFLLANTSGNSNHAKEIVDNGDNIVVIDKQLADERDEEKDNGSSMSLIRRITSKANHKELVLVDNKHNEDDDVLNKKHSNEWNKVDESSRAGNSDKPNDTFTEDAEEGEIFDTIDDMSDSDDTSNDGDGGIDLTTIIEEGINLIRRGNENTKGSVEPNPGVGEEITLSDAQNQSNEQTYQVDLKVLLEDQRSNLYQEWVERYFKHHKEKIESLRKTHDDTLQQISEIESIQVEGILKNVDVIGMTTTGAAKHRLTLQEIKPRIVIVEEAAEVLEGHVITALSSGTDHLILIGDHKQLKPNPAVYELAKHYNLDVSLFERMVNNGFTCHSLSTQHRMRPEIADIMRIIYPKLDDDVSVQRYDSITGIQHNVYFIDHQKPESGNDELKSPSNQHEVDFVTALCRYLLLQGYQGDSITVLTMYTGQLLKLQHRMPKDSFDGIRISSVDNFQGEESDIIILSLVRSNKNGIIGFLNIPNRVCVALSRAKKALYCIGNISMMATKNKLWNKIKNHLHNKSVIGISLPLCCPKHPEKKIEASSAEDFKKAPQGGCMSPCGFRLPCGHACSLHCHPVDPKHEKYRCTEKCLEELCDLKHRCRKLCHFGEDCEPCKEMVSYVVPSCNHEIQIECFQRGKIKCPIPCTNDLPCGHRCAGKCGEDCNSFPCQMEITRILKCGHTVSMPCSTDVQNYECSESCEKLLDCGHKCRGNCSRCHKGNLHVKCEEPCKRLLVCSHECKEPCTKNCPPCEMPCENRCNHSYCPRPCDKPCTPCRELCMWKCEHHECTKRCGEICDREKCNEPCPIPLECGHQCVGVCGDFCPRLCRICDKEELQTIFLGNEDEPDALYIELVDCGHVFEVSDLDHWMELEGKKEDGSIVIQLKVCPKCKTVIRRSLRYGNIIKKTLANIENVKKIKLEEQRQLREKLSQLRQSVHELTKKYPKLVDYRLLLIRVNQMRSDADAYNTLENQLKFFSRLREIDEMFFTGPEMADFVARSSKLPSKKKQIRLFLHHRTLLSNQEVKDISENIAFLSLSCQFEYMIWKIEKDDKNSALSEEIKSSIESAKNIMSRQHIAVDTALEITDEERAVVASVIENVSREVGITHLTPKERDDINKAFNFSQAGHWFKCPNDHIYVITECGGATQTSKCPVCQEVIGGTNHTLVESNQLASEMDGATHAAWSNRANLLNYDPEQLRRLRR</sequence>
<reference evidence="10" key="1">
    <citation type="submission" date="2020-04" db="EMBL/GenBank/DDBJ databases">
        <authorList>
            <person name="Alioto T."/>
            <person name="Alioto T."/>
            <person name="Gomez Garrido J."/>
        </authorList>
    </citation>
    <scope>NUCLEOTIDE SEQUENCE</scope>
    <source>
        <strain evidence="10">A484AB</strain>
    </source>
</reference>
<evidence type="ECO:0000313" key="11">
    <source>
        <dbReference type="Proteomes" id="UP001152795"/>
    </source>
</evidence>
<feature type="compositionally biased region" description="Polar residues" evidence="9">
    <location>
        <begin position="68"/>
        <end position="79"/>
    </location>
</feature>
<accession>A0A7D9DJT5</accession>
<dbReference type="OrthoDB" id="2423195at2759"/>
<dbReference type="InterPro" id="IPR000967">
    <property type="entry name" value="Znf_NFX1"/>
</dbReference>
<keyword evidence="4" id="KW-0677">Repeat</keyword>
<protein>
    <submittedName>
        <fullName evidence="10">NFX1-type zinc finger-containing 1-like</fullName>
    </submittedName>
</protein>
<keyword evidence="5" id="KW-0863">Zinc-finger</keyword>
<feature type="compositionally biased region" description="Basic and acidic residues" evidence="9">
    <location>
        <begin position="192"/>
        <end position="201"/>
    </location>
</feature>
<feature type="region of interest" description="Disordered" evidence="9">
    <location>
        <begin position="1255"/>
        <end position="1274"/>
    </location>
</feature>
<feature type="compositionally biased region" description="Low complexity" evidence="9">
    <location>
        <begin position="358"/>
        <end position="378"/>
    </location>
</feature>
<feature type="compositionally biased region" description="Low complexity" evidence="9">
    <location>
        <begin position="106"/>
        <end position="124"/>
    </location>
</feature>
<feature type="region of interest" description="Disordered" evidence="9">
    <location>
        <begin position="1212"/>
        <end position="1249"/>
    </location>
</feature>
<comment type="subcellular location">
    <subcellularLocation>
        <location evidence="1">Cytoplasm</location>
    </subcellularLocation>
</comment>
<dbReference type="GO" id="GO:0031380">
    <property type="term" value="C:nuclear RNA-directed RNA polymerase complex"/>
    <property type="evidence" value="ECO:0007669"/>
    <property type="project" value="TreeGrafter"/>
</dbReference>
<feature type="region of interest" description="Disordered" evidence="9">
    <location>
        <begin position="358"/>
        <end position="405"/>
    </location>
</feature>
<dbReference type="GO" id="GO:0008270">
    <property type="term" value="F:zinc ion binding"/>
    <property type="evidence" value="ECO:0007669"/>
    <property type="project" value="UniProtKB-KW"/>
</dbReference>
<dbReference type="PANTHER" id="PTHR10887">
    <property type="entry name" value="DNA2/NAM7 HELICASE FAMILY"/>
    <property type="match status" value="1"/>
</dbReference>
<comment type="caution">
    <text evidence="10">The sequence shown here is derived from an EMBL/GenBank/DDBJ whole genome shotgun (WGS) entry which is preliminary data.</text>
</comment>
<feature type="compositionally biased region" description="Basic and acidic residues" evidence="9">
    <location>
        <begin position="125"/>
        <end position="143"/>
    </location>
</feature>
<feature type="compositionally biased region" description="Acidic residues" evidence="9">
    <location>
        <begin position="1255"/>
        <end position="1267"/>
    </location>
</feature>